<sequence>TQLSNLFSNNTSSSTSAQSSNLYSNNTSLFTSNQLSNQESSSSHQEAKVYKF</sequence>
<proteinExistence type="predicted"/>
<name>A0A9N9K282_9GLOM</name>
<evidence type="ECO:0000256" key="1">
    <source>
        <dbReference type="SAM" id="MobiDB-lite"/>
    </source>
</evidence>
<feature type="compositionally biased region" description="Low complexity" evidence="1">
    <location>
        <begin position="33"/>
        <end position="44"/>
    </location>
</feature>
<organism evidence="2 3">
    <name type="scientific">Dentiscutata erythropus</name>
    <dbReference type="NCBI Taxonomy" id="1348616"/>
    <lineage>
        <taxon>Eukaryota</taxon>
        <taxon>Fungi</taxon>
        <taxon>Fungi incertae sedis</taxon>
        <taxon>Mucoromycota</taxon>
        <taxon>Glomeromycotina</taxon>
        <taxon>Glomeromycetes</taxon>
        <taxon>Diversisporales</taxon>
        <taxon>Gigasporaceae</taxon>
        <taxon>Dentiscutata</taxon>
    </lineage>
</organism>
<dbReference type="EMBL" id="CAJVPY010043150">
    <property type="protein sequence ID" value="CAG8807962.1"/>
    <property type="molecule type" value="Genomic_DNA"/>
</dbReference>
<feature type="non-terminal residue" evidence="2">
    <location>
        <position position="1"/>
    </location>
</feature>
<accession>A0A9N9K282</accession>
<keyword evidence="3" id="KW-1185">Reference proteome</keyword>
<dbReference type="AlphaFoldDB" id="A0A9N9K282"/>
<gene>
    <name evidence="2" type="ORF">DERYTH_LOCUS24786</name>
</gene>
<evidence type="ECO:0000313" key="2">
    <source>
        <dbReference type="EMBL" id="CAG8807962.1"/>
    </source>
</evidence>
<feature type="region of interest" description="Disordered" evidence="1">
    <location>
        <begin position="1"/>
        <end position="23"/>
    </location>
</feature>
<reference evidence="2" key="1">
    <citation type="submission" date="2021-06" db="EMBL/GenBank/DDBJ databases">
        <authorList>
            <person name="Kallberg Y."/>
            <person name="Tangrot J."/>
            <person name="Rosling A."/>
        </authorList>
    </citation>
    <scope>NUCLEOTIDE SEQUENCE</scope>
    <source>
        <strain evidence="2">MA453B</strain>
    </source>
</reference>
<protein>
    <submittedName>
        <fullName evidence="2">27324_t:CDS:1</fullName>
    </submittedName>
</protein>
<dbReference type="Proteomes" id="UP000789405">
    <property type="component" value="Unassembled WGS sequence"/>
</dbReference>
<comment type="caution">
    <text evidence="2">The sequence shown here is derived from an EMBL/GenBank/DDBJ whole genome shotgun (WGS) entry which is preliminary data.</text>
</comment>
<evidence type="ECO:0000313" key="3">
    <source>
        <dbReference type="Proteomes" id="UP000789405"/>
    </source>
</evidence>
<feature type="region of interest" description="Disordered" evidence="1">
    <location>
        <begin position="33"/>
        <end position="52"/>
    </location>
</feature>